<gene>
    <name evidence="1" type="ORF">L6452_42512</name>
</gene>
<comment type="caution">
    <text evidence="1">The sequence shown here is derived from an EMBL/GenBank/DDBJ whole genome shotgun (WGS) entry which is preliminary data.</text>
</comment>
<keyword evidence="2" id="KW-1185">Reference proteome</keyword>
<dbReference type="Proteomes" id="UP001055879">
    <property type="component" value="Linkage Group LG17"/>
</dbReference>
<protein>
    <submittedName>
        <fullName evidence="1">Uncharacterized protein</fullName>
    </submittedName>
</protein>
<reference evidence="1 2" key="2">
    <citation type="journal article" date="2022" name="Mol. Ecol. Resour.">
        <title>The genomes of chicory, endive, great burdock and yacon provide insights into Asteraceae paleo-polyploidization history and plant inulin production.</title>
        <authorList>
            <person name="Fan W."/>
            <person name="Wang S."/>
            <person name="Wang H."/>
            <person name="Wang A."/>
            <person name="Jiang F."/>
            <person name="Liu H."/>
            <person name="Zhao H."/>
            <person name="Xu D."/>
            <person name="Zhang Y."/>
        </authorList>
    </citation>
    <scope>NUCLEOTIDE SEQUENCE [LARGE SCALE GENOMIC DNA]</scope>
    <source>
        <strain evidence="2">cv. Niubang</strain>
    </source>
</reference>
<dbReference type="EMBL" id="CM042063">
    <property type="protein sequence ID" value="KAI3667454.1"/>
    <property type="molecule type" value="Genomic_DNA"/>
</dbReference>
<reference evidence="2" key="1">
    <citation type="journal article" date="2022" name="Mol. Ecol. Resour.">
        <title>The genomes of chicory, endive, great burdock and yacon provide insights into Asteraceae palaeo-polyploidization history and plant inulin production.</title>
        <authorList>
            <person name="Fan W."/>
            <person name="Wang S."/>
            <person name="Wang H."/>
            <person name="Wang A."/>
            <person name="Jiang F."/>
            <person name="Liu H."/>
            <person name="Zhao H."/>
            <person name="Xu D."/>
            <person name="Zhang Y."/>
        </authorList>
    </citation>
    <scope>NUCLEOTIDE SEQUENCE [LARGE SCALE GENOMIC DNA]</scope>
    <source>
        <strain evidence="2">cv. Niubang</strain>
    </source>
</reference>
<sequence length="580" mass="66156">MNNLSKLRIHPILKSAFVNLSENNLTHSKTTIGGTNFNHITRNPRFYRRKASVQSINDRKSNVLLNEDDGSSKPLREAQDALIEYLHSTRSLQYLDAENIGRNSPEFLEKLLKKGVETEKDAKQSITRLLRYHPINEFEPFFESMGLKPCEYSSILPRNIMYLSDDQVLLANYHVLCEYGIAPNKIGKIFLEARDVFRYDHGLLISKLDSFQEMGFSQSGVAKIVASSPNLLVNRDFSEVLDRLASVGIVNSWFEEHILEEDSYDWSKILETLSLLEKFSIRNQDLGELLCKNPAILMENSGATTISLVVLLIKFGASIDDILSMFKQFPEIGIQRFMSNLKNGYHFLLAIEMDINDISSIIRTHPTVLGSCVLKTVKTLLNGLNSGKKRLCDIIKENPLEMKNWVLGTKVKALPNSKKDFPQKKIRFLLDLGFIENSSEMSKALKSFRGHGGELQERFDCLVNVGLRREDVVEMVKSAPQVINQTKEVLEMKIDFLVNDLGYPVSSLVAYPAFLACSFQKIKLRFAMCNWLVDRGKTKGKLALSTVLASSDRNFVRDKVDRDPERLEVWDKFKNRFYSK</sequence>
<proteinExistence type="predicted"/>
<evidence type="ECO:0000313" key="1">
    <source>
        <dbReference type="EMBL" id="KAI3667454.1"/>
    </source>
</evidence>
<name>A0ACB8XJ52_ARCLA</name>
<organism evidence="1 2">
    <name type="scientific">Arctium lappa</name>
    <name type="common">Greater burdock</name>
    <name type="synonym">Lappa major</name>
    <dbReference type="NCBI Taxonomy" id="4217"/>
    <lineage>
        <taxon>Eukaryota</taxon>
        <taxon>Viridiplantae</taxon>
        <taxon>Streptophyta</taxon>
        <taxon>Embryophyta</taxon>
        <taxon>Tracheophyta</taxon>
        <taxon>Spermatophyta</taxon>
        <taxon>Magnoliopsida</taxon>
        <taxon>eudicotyledons</taxon>
        <taxon>Gunneridae</taxon>
        <taxon>Pentapetalae</taxon>
        <taxon>asterids</taxon>
        <taxon>campanulids</taxon>
        <taxon>Asterales</taxon>
        <taxon>Asteraceae</taxon>
        <taxon>Carduoideae</taxon>
        <taxon>Cardueae</taxon>
        <taxon>Arctiinae</taxon>
        <taxon>Arctium</taxon>
    </lineage>
</organism>
<accession>A0ACB8XJ52</accession>
<evidence type="ECO:0000313" key="2">
    <source>
        <dbReference type="Proteomes" id="UP001055879"/>
    </source>
</evidence>